<dbReference type="GO" id="GO:0005737">
    <property type="term" value="C:cytoplasm"/>
    <property type="evidence" value="ECO:0007669"/>
    <property type="project" value="UniProtKB-ARBA"/>
</dbReference>
<feature type="compositionally biased region" description="Basic residues" evidence="3">
    <location>
        <begin position="189"/>
        <end position="198"/>
    </location>
</feature>
<protein>
    <submittedName>
        <fullName evidence="5">DEKNAAC104876</fullName>
    </submittedName>
</protein>
<evidence type="ECO:0000259" key="4">
    <source>
        <dbReference type="PROSITE" id="PS50961"/>
    </source>
</evidence>
<feature type="domain" description="HTH La-type RNA-binding" evidence="4">
    <location>
        <begin position="506"/>
        <end position="600"/>
    </location>
</feature>
<dbReference type="Proteomes" id="UP000290900">
    <property type="component" value="Unassembled WGS sequence"/>
</dbReference>
<name>A0A448YS06_BRENA</name>
<feature type="region of interest" description="Disordered" evidence="3">
    <location>
        <begin position="1"/>
        <end position="163"/>
    </location>
</feature>
<feature type="compositionally biased region" description="Basic and acidic residues" evidence="3">
    <location>
        <begin position="98"/>
        <end position="110"/>
    </location>
</feature>
<feature type="compositionally biased region" description="Polar residues" evidence="3">
    <location>
        <begin position="280"/>
        <end position="296"/>
    </location>
</feature>
<dbReference type="PROSITE" id="PS50961">
    <property type="entry name" value="HTH_LA"/>
    <property type="match status" value="1"/>
</dbReference>
<dbReference type="SUPFAM" id="SSF46785">
    <property type="entry name" value="Winged helix' DNA-binding domain"/>
    <property type="match status" value="1"/>
</dbReference>
<dbReference type="STRING" id="13370.A0A448YS06"/>
<feature type="compositionally biased region" description="Basic and acidic residues" evidence="3">
    <location>
        <begin position="623"/>
        <end position="652"/>
    </location>
</feature>
<feature type="compositionally biased region" description="Polar residues" evidence="3">
    <location>
        <begin position="421"/>
        <end position="431"/>
    </location>
</feature>
<feature type="region of interest" description="Disordered" evidence="3">
    <location>
        <begin position="176"/>
        <end position="398"/>
    </location>
</feature>
<dbReference type="Pfam" id="PF05383">
    <property type="entry name" value="La"/>
    <property type="match status" value="1"/>
</dbReference>
<evidence type="ECO:0000313" key="5">
    <source>
        <dbReference type="EMBL" id="VEU23686.1"/>
    </source>
</evidence>
<dbReference type="Gene3D" id="1.10.10.10">
    <property type="entry name" value="Winged helix-like DNA-binding domain superfamily/Winged helix DNA-binding domain"/>
    <property type="match status" value="1"/>
</dbReference>
<feature type="compositionally biased region" description="Polar residues" evidence="3">
    <location>
        <begin position="613"/>
        <end position="622"/>
    </location>
</feature>
<dbReference type="InterPro" id="IPR045180">
    <property type="entry name" value="La_dom_prot"/>
</dbReference>
<keyword evidence="1 2" id="KW-0694">RNA-binding</keyword>
<dbReference type="FunCoup" id="A0A448YS06">
    <property type="interactions" value="667"/>
</dbReference>
<feature type="region of interest" description="Disordered" evidence="3">
    <location>
        <begin position="492"/>
        <end position="511"/>
    </location>
</feature>
<feature type="compositionally biased region" description="Polar residues" evidence="3">
    <location>
        <begin position="137"/>
        <end position="155"/>
    </location>
</feature>
<accession>A0A448YS06</accession>
<dbReference type="OrthoDB" id="340227at2759"/>
<sequence>MSATLSYAHAAGAASSDVKEEKAESSKGSLLDIPDVSLPAVEQKNDVKEEKSEEPAPAAILPKDVTPPEVVSEPATETCAESNLDDNSKPVELSPKPNEAESKEAQEAQKKVKLAPAPPPPTNAWGTTPKPIPVSRNPITETILSETNTGDSNGPSLFKAPVGKEKWVPFKASVVIASGKNATPSKAGSTKKKNKKKSTVQEKHTKKEQQLQQPQSKPQVAVKSESKDLEAKLPVEDEGSKTEASLAEDENDNTVKSEEEVSEASSSPQDSENAREPVSVLQNETSSDVDQQPQQITKKHAHSPAGYNNTNSNNNNNNVNGYPYRQHYQNTNGKVYNGSNGNRAYNNANRPYSKRSPNAGGANTGVGNGQNGGASNGSYQQRQYRPHQGQNRRYSNGEVPYIPYNRQYYMPMMFVNGNGTNTAPSANGNSVPSASEEAGAASPNSNGSANNQRHHGNHHGRRNNFASPYMMQPFYAPMGYLPYGQSYGPIIPQNRSQYGAPPEGGKSSRENQLDGLASQIDYYFSPQNLIKDIFLRKNMNDEGFLPLTVVAAFYRVSAMSFNDINAVIECLDRCKNLEYGLIEGENGEKFYKVRPIDNPHQWILSEDQRTAAGRNSTAPSIHQKNDPTKEVKTTTESKELIGAEKPAELEEN</sequence>
<gene>
    <name evidence="5" type="ORF">BRENAR_LOCUS4415</name>
</gene>
<dbReference type="PANTHER" id="PTHR22792">
    <property type="entry name" value="LUPUS LA PROTEIN-RELATED"/>
    <property type="match status" value="1"/>
</dbReference>
<feature type="region of interest" description="Disordered" evidence="3">
    <location>
        <begin position="421"/>
        <end position="464"/>
    </location>
</feature>
<evidence type="ECO:0000313" key="6">
    <source>
        <dbReference type="Proteomes" id="UP000290900"/>
    </source>
</evidence>
<feature type="compositionally biased region" description="Gly residues" evidence="3">
    <location>
        <begin position="362"/>
        <end position="375"/>
    </location>
</feature>
<evidence type="ECO:0000256" key="3">
    <source>
        <dbReference type="SAM" id="MobiDB-lite"/>
    </source>
</evidence>
<feature type="compositionally biased region" description="Low complexity" evidence="3">
    <location>
        <begin position="432"/>
        <end position="451"/>
    </location>
</feature>
<feature type="region of interest" description="Disordered" evidence="3">
    <location>
        <begin position="609"/>
        <end position="652"/>
    </location>
</feature>
<feature type="compositionally biased region" description="Polar residues" evidence="3">
    <location>
        <begin position="378"/>
        <end position="394"/>
    </location>
</feature>
<keyword evidence="6" id="KW-1185">Reference proteome</keyword>
<dbReference type="InterPro" id="IPR036388">
    <property type="entry name" value="WH-like_DNA-bd_sf"/>
</dbReference>
<feature type="compositionally biased region" description="Polar residues" evidence="3">
    <location>
        <begin position="327"/>
        <end position="350"/>
    </location>
</feature>
<dbReference type="InParanoid" id="A0A448YS06"/>
<feature type="compositionally biased region" description="Basic and acidic residues" evidence="3">
    <location>
        <begin position="43"/>
        <end position="54"/>
    </location>
</feature>
<feature type="compositionally biased region" description="Basic and acidic residues" evidence="3">
    <location>
        <begin position="199"/>
        <end position="209"/>
    </location>
</feature>
<evidence type="ECO:0000256" key="1">
    <source>
        <dbReference type="ARBA" id="ARBA00022884"/>
    </source>
</evidence>
<organism evidence="5 6">
    <name type="scientific">Brettanomyces naardenensis</name>
    <name type="common">Yeast</name>
    <dbReference type="NCBI Taxonomy" id="13370"/>
    <lineage>
        <taxon>Eukaryota</taxon>
        <taxon>Fungi</taxon>
        <taxon>Dikarya</taxon>
        <taxon>Ascomycota</taxon>
        <taxon>Saccharomycotina</taxon>
        <taxon>Pichiomycetes</taxon>
        <taxon>Pichiales</taxon>
        <taxon>Pichiaceae</taxon>
        <taxon>Brettanomyces</taxon>
    </lineage>
</organism>
<dbReference type="GO" id="GO:0003723">
    <property type="term" value="F:RNA binding"/>
    <property type="evidence" value="ECO:0007669"/>
    <property type="project" value="UniProtKB-UniRule"/>
</dbReference>
<dbReference type="AlphaFoldDB" id="A0A448YS06"/>
<feature type="compositionally biased region" description="Low complexity" evidence="3">
    <location>
        <begin position="210"/>
        <end position="219"/>
    </location>
</feature>
<feature type="compositionally biased region" description="Low complexity" evidence="3">
    <location>
        <begin position="308"/>
        <end position="320"/>
    </location>
</feature>
<feature type="compositionally biased region" description="Basic and acidic residues" evidence="3">
    <location>
        <begin position="224"/>
        <end position="241"/>
    </location>
</feature>
<dbReference type="SMART" id="SM00715">
    <property type="entry name" value="LA"/>
    <property type="match status" value="1"/>
</dbReference>
<dbReference type="InterPro" id="IPR036390">
    <property type="entry name" value="WH_DNA-bd_sf"/>
</dbReference>
<feature type="compositionally biased region" description="Basic residues" evidence="3">
    <location>
        <begin position="452"/>
        <end position="462"/>
    </location>
</feature>
<dbReference type="CDD" id="cd07323">
    <property type="entry name" value="LAM"/>
    <property type="match status" value="1"/>
</dbReference>
<proteinExistence type="predicted"/>
<dbReference type="PANTHER" id="PTHR22792:SF132">
    <property type="entry name" value="LA-RELATED PROTEIN 1"/>
    <property type="match status" value="1"/>
</dbReference>
<dbReference type="EMBL" id="CAACVR010000056">
    <property type="protein sequence ID" value="VEU23686.1"/>
    <property type="molecule type" value="Genomic_DNA"/>
</dbReference>
<dbReference type="InterPro" id="IPR006630">
    <property type="entry name" value="La_HTH"/>
</dbReference>
<reference evidence="5 6" key="1">
    <citation type="submission" date="2018-12" db="EMBL/GenBank/DDBJ databases">
        <authorList>
            <person name="Tiukova I."/>
            <person name="Dainat J."/>
        </authorList>
    </citation>
    <scope>NUCLEOTIDE SEQUENCE [LARGE SCALE GENOMIC DNA]</scope>
</reference>
<evidence type="ECO:0000256" key="2">
    <source>
        <dbReference type="PROSITE-ProRule" id="PRU00332"/>
    </source>
</evidence>